<dbReference type="AlphaFoldDB" id="A0A2A5BAI9"/>
<dbReference type="SUPFAM" id="SSF53474">
    <property type="entry name" value="alpha/beta-Hydrolases"/>
    <property type="match status" value="1"/>
</dbReference>
<name>A0A2A5BAI9_9GAMM</name>
<dbReference type="PANTHER" id="PTHR40841">
    <property type="entry name" value="SIDEROPHORE TRIACETYLFUSARININE C ESTERASE"/>
    <property type="match status" value="1"/>
</dbReference>
<proteinExistence type="inferred from homology"/>
<comment type="similarity">
    <text evidence="1">Belongs to the esterase D family.</text>
</comment>
<evidence type="ECO:0008006" key="5">
    <source>
        <dbReference type="Google" id="ProtNLM"/>
    </source>
</evidence>
<dbReference type="Proteomes" id="UP000218327">
    <property type="component" value="Unassembled WGS sequence"/>
</dbReference>
<protein>
    <recommendedName>
        <fullName evidence="5">Esterase</fullName>
    </recommendedName>
</protein>
<dbReference type="InterPro" id="IPR000801">
    <property type="entry name" value="Esterase-like"/>
</dbReference>
<dbReference type="InterPro" id="IPR029058">
    <property type="entry name" value="AB_hydrolase_fold"/>
</dbReference>
<evidence type="ECO:0000256" key="1">
    <source>
        <dbReference type="ARBA" id="ARBA00005622"/>
    </source>
</evidence>
<sequence>MLKTIESTFGNLKYRSLFGLLIFFTIVFQAQSQGAETSLERGFEIAPAENFILHSDEIDQDFGISITLPKDFSPDNSYPLIVFTDANQNYLSTSLSETNTDGLQELTQTLLANGAIPKVVLVGIGYPARNYRVRDLTPVQIPNQPKDMSGGAHKFAIFIETEVKPFIYSKVQIDRMNETYLGHSHGGLFGAYVLFNKPELFDNYVLSSPSFWYGRSLNGNGEGTSFSFEEQYRRNNTDMAKSVFISMGSEEGGTMAWDAKRMHDRLESRNYKSLRLGWMLFEGESHMSVVRPAFAEGLSFIFEGR</sequence>
<organism evidence="3 4">
    <name type="scientific">SAR86 cluster bacterium</name>
    <dbReference type="NCBI Taxonomy" id="2030880"/>
    <lineage>
        <taxon>Bacteria</taxon>
        <taxon>Pseudomonadati</taxon>
        <taxon>Pseudomonadota</taxon>
        <taxon>Gammaproteobacteria</taxon>
        <taxon>SAR86 cluster</taxon>
    </lineage>
</organism>
<dbReference type="PANTHER" id="PTHR40841:SF2">
    <property type="entry name" value="SIDEROPHORE-DEGRADING ESTERASE (EUROFUNG)"/>
    <property type="match status" value="1"/>
</dbReference>
<evidence type="ECO:0000313" key="4">
    <source>
        <dbReference type="Proteomes" id="UP000218327"/>
    </source>
</evidence>
<accession>A0A2A5BAI9</accession>
<keyword evidence="2" id="KW-0378">Hydrolase</keyword>
<reference evidence="4" key="1">
    <citation type="submission" date="2017-08" db="EMBL/GenBank/DDBJ databases">
        <title>A dynamic microbial community with high functional redundancy inhabits the cold, oxic subseafloor aquifer.</title>
        <authorList>
            <person name="Tully B.J."/>
            <person name="Wheat C.G."/>
            <person name="Glazer B.T."/>
            <person name="Huber J.A."/>
        </authorList>
    </citation>
    <scope>NUCLEOTIDE SEQUENCE [LARGE SCALE GENOMIC DNA]</scope>
</reference>
<evidence type="ECO:0000256" key="2">
    <source>
        <dbReference type="ARBA" id="ARBA00022801"/>
    </source>
</evidence>
<gene>
    <name evidence="3" type="ORF">COA96_02365</name>
</gene>
<dbReference type="Gene3D" id="3.40.50.1820">
    <property type="entry name" value="alpha/beta hydrolase"/>
    <property type="match status" value="1"/>
</dbReference>
<dbReference type="Pfam" id="PF00756">
    <property type="entry name" value="Esterase"/>
    <property type="match status" value="1"/>
</dbReference>
<dbReference type="InterPro" id="IPR052558">
    <property type="entry name" value="Siderophore_Hydrolase_D"/>
</dbReference>
<dbReference type="EMBL" id="NVVJ01000004">
    <property type="protein sequence ID" value="PCJ28026.1"/>
    <property type="molecule type" value="Genomic_DNA"/>
</dbReference>
<dbReference type="GO" id="GO:0016788">
    <property type="term" value="F:hydrolase activity, acting on ester bonds"/>
    <property type="evidence" value="ECO:0007669"/>
    <property type="project" value="TreeGrafter"/>
</dbReference>
<comment type="caution">
    <text evidence="3">The sequence shown here is derived from an EMBL/GenBank/DDBJ whole genome shotgun (WGS) entry which is preliminary data.</text>
</comment>
<evidence type="ECO:0000313" key="3">
    <source>
        <dbReference type="EMBL" id="PCJ28026.1"/>
    </source>
</evidence>